<dbReference type="Pfam" id="PF03547">
    <property type="entry name" value="Mem_trans"/>
    <property type="match status" value="1"/>
</dbReference>
<evidence type="ECO:0000256" key="2">
    <source>
        <dbReference type="ARBA" id="ARBA00010145"/>
    </source>
</evidence>
<sequence>MQALIDVTLPIFGIMLAGYLAGRFRLLGQDSTAALNGFVYFIALPALFFKAMAGAPFSDIFDGPFLTAWYGGQIGVFLLAVLIARFVFADRIGALSMHGIAAIFSNTGYMGIPLLMTAFGDVMTLPAVIITVANGAVVMAVLTAILEVDRSTGRMRDIARDVILGVVKSPLVLSASLGILFSAGGIPLPGPAVTFLDLLGDAAGPCALFAMGLFLVGQSIRRGAVEVCWVSALKLIAHPLLTWVIATHMLDMPTHFVAAAVIMAALPTGSLIFVVGERYGVYVQRAAAIILVSTIASVPTVSFVVQYYVSG</sequence>
<feature type="transmembrane region" description="Helical" evidence="8">
    <location>
        <begin position="69"/>
        <end position="88"/>
    </location>
</feature>
<accession>A0A8J7S6T4</accession>
<dbReference type="InterPro" id="IPR038770">
    <property type="entry name" value="Na+/solute_symporter_sf"/>
</dbReference>
<evidence type="ECO:0000256" key="8">
    <source>
        <dbReference type="SAM" id="Phobius"/>
    </source>
</evidence>
<feature type="transmembrane region" description="Helical" evidence="8">
    <location>
        <begin position="7"/>
        <end position="26"/>
    </location>
</feature>
<evidence type="ECO:0000256" key="4">
    <source>
        <dbReference type="ARBA" id="ARBA00022475"/>
    </source>
</evidence>
<comment type="caution">
    <text evidence="9">The sequence shown here is derived from an EMBL/GenBank/DDBJ whole genome shotgun (WGS) entry which is preliminary data.</text>
</comment>
<dbReference type="InterPro" id="IPR004776">
    <property type="entry name" value="Mem_transp_PIN-like"/>
</dbReference>
<dbReference type="PANTHER" id="PTHR36838">
    <property type="entry name" value="AUXIN EFFLUX CARRIER FAMILY PROTEIN"/>
    <property type="match status" value="1"/>
</dbReference>
<keyword evidence="3" id="KW-0813">Transport</keyword>
<keyword evidence="5 8" id="KW-0812">Transmembrane</keyword>
<name>A0A8J7S6T4_9PROT</name>
<feature type="transmembrane region" description="Helical" evidence="8">
    <location>
        <begin position="38"/>
        <end position="57"/>
    </location>
</feature>
<feature type="transmembrane region" description="Helical" evidence="8">
    <location>
        <begin position="193"/>
        <end position="216"/>
    </location>
</feature>
<dbReference type="EMBL" id="JAGMWN010000002">
    <property type="protein sequence ID" value="MBP5856642.1"/>
    <property type="molecule type" value="Genomic_DNA"/>
</dbReference>
<proteinExistence type="inferred from homology"/>
<feature type="transmembrane region" description="Helical" evidence="8">
    <location>
        <begin position="256"/>
        <end position="275"/>
    </location>
</feature>
<feature type="transmembrane region" description="Helical" evidence="8">
    <location>
        <begin position="287"/>
        <end position="309"/>
    </location>
</feature>
<evidence type="ECO:0000256" key="3">
    <source>
        <dbReference type="ARBA" id="ARBA00022448"/>
    </source>
</evidence>
<organism evidence="9 10">
    <name type="scientific">Marivibrio halodurans</name>
    <dbReference type="NCBI Taxonomy" id="2039722"/>
    <lineage>
        <taxon>Bacteria</taxon>
        <taxon>Pseudomonadati</taxon>
        <taxon>Pseudomonadota</taxon>
        <taxon>Alphaproteobacteria</taxon>
        <taxon>Rhodospirillales</taxon>
        <taxon>Rhodospirillaceae</taxon>
        <taxon>Marivibrio</taxon>
    </lineage>
</organism>
<feature type="transmembrane region" description="Helical" evidence="8">
    <location>
        <begin position="228"/>
        <end position="250"/>
    </location>
</feature>
<keyword evidence="4" id="KW-1003">Cell membrane</keyword>
<evidence type="ECO:0000256" key="7">
    <source>
        <dbReference type="ARBA" id="ARBA00023136"/>
    </source>
</evidence>
<protein>
    <submittedName>
        <fullName evidence="9">AEC family transporter</fullName>
    </submittedName>
</protein>
<dbReference type="Proteomes" id="UP000672602">
    <property type="component" value="Unassembled WGS sequence"/>
</dbReference>
<feature type="transmembrane region" description="Helical" evidence="8">
    <location>
        <begin position="125"/>
        <end position="146"/>
    </location>
</feature>
<gene>
    <name evidence="9" type="ORF">KAJ83_06455</name>
</gene>
<evidence type="ECO:0000313" key="9">
    <source>
        <dbReference type="EMBL" id="MBP5856642.1"/>
    </source>
</evidence>
<dbReference type="Gene3D" id="1.20.1530.20">
    <property type="match status" value="1"/>
</dbReference>
<keyword evidence="10" id="KW-1185">Reference proteome</keyword>
<dbReference type="AlphaFoldDB" id="A0A8J7S6T4"/>
<dbReference type="GO" id="GO:0055085">
    <property type="term" value="P:transmembrane transport"/>
    <property type="evidence" value="ECO:0007669"/>
    <property type="project" value="InterPro"/>
</dbReference>
<feature type="transmembrane region" description="Helical" evidence="8">
    <location>
        <begin position="158"/>
        <end position="181"/>
    </location>
</feature>
<feature type="transmembrane region" description="Helical" evidence="8">
    <location>
        <begin position="100"/>
        <end position="119"/>
    </location>
</feature>
<keyword evidence="7 8" id="KW-0472">Membrane</keyword>
<reference evidence="9" key="1">
    <citation type="submission" date="2021-04" db="EMBL/GenBank/DDBJ databases">
        <authorList>
            <person name="Zhang D.-C."/>
        </authorList>
    </citation>
    <scope>NUCLEOTIDE SEQUENCE</scope>
    <source>
        <strain evidence="9">CGMCC 1.15697</strain>
    </source>
</reference>
<keyword evidence="6 8" id="KW-1133">Transmembrane helix</keyword>
<dbReference type="RefSeq" id="WP_210681206.1">
    <property type="nucleotide sequence ID" value="NZ_JAGMWN010000002.1"/>
</dbReference>
<evidence type="ECO:0000256" key="6">
    <source>
        <dbReference type="ARBA" id="ARBA00022989"/>
    </source>
</evidence>
<evidence type="ECO:0000256" key="5">
    <source>
        <dbReference type="ARBA" id="ARBA00022692"/>
    </source>
</evidence>
<evidence type="ECO:0000313" key="10">
    <source>
        <dbReference type="Proteomes" id="UP000672602"/>
    </source>
</evidence>
<evidence type="ECO:0000256" key="1">
    <source>
        <dbReference type="ARBA" id="ARBA00004651"/>
    </source>
</evidence>
<dbReference type="GO" id="GO:0005886">
    <property type="term" value="C:plasma membrane"/>
    <property type="evidence" value="ECO:0007669"/>
    <property type="project" value="UniProtKB-SubCell"/>
</dbReference>
<comment type="subcellular location">
    <subcellularLocation>
        <location evidence="1">Cell membrane</location>
        <topology evidence="1">Multi-pass membrane protein</topology>
    </subcellularLocation>
</comment>
<dbReference type="PANTHER" id="PTHR36838:SF3">
    <property type="entry name" value="TRANSPORTER AUXIN EFFLUX CARRIER EC FAMILY"/>
    <property type="match status" value="1"/>
</dbReference>
<comment type="similarity">
    <text evidence="2">Belongs to the auxin efflux carrier (TC 2.A.69) family.</text>
</comment>